<dbReference type="PANTHER" id="PTHR31296:SF1">
    <property type="entry name" value="MITOCHONDRIAL PROTEIN C2ORF69"/>
    <property type="match status" value="1"/>
</dbReference>
<reference evidence="3 4" key="1">
    <citation type="submission" date="2024-02" db="EMBL/GenBank/DDBJ databases">
        <title>Chromosome-scale genome assembly of the rough periwinkle Littorina saxatilis.</title>
        <authorList>
            <person name="De Jode A."/>
            <person name="Faria R."/>
            <person name="Formenti G."/>
            <person name="Sims Y."/>
            <person name="Smith T.P."/>
            <person name="Tracey A."/>
            <person name="Wood J.M.D."/>
            <person name="Zagrodzka Z.B."/>
            <person name="Johannesson K."/>
            <person name="Butlin R.K."/>
            <person name="Leder E.H."/>
        </authorList>
    </citation>
    <scope>NUCLEOTIDE SEQUENCE [LARGE SCALE GENOMIC DNA]</scope>
    <source>
        <strain evidence="3">Snail1</strain>
        <tissue evidence="3">Muscle</tissue>
    </source>
</reference>
<evidence type="ECO:0000256" key="2">
    <source>
        <dbReference type="SAM" id="SignalP"/>
    </source>
</evidence>
<dbReference type="GO" id="GO:0005739">
    <property type="term" value="C:mitochondrion"/>
    <property type="evidence" value="ECO:0007669"/>
    <property type="project" value="TreeGrafter"/>
</dbReference>
<evidence type="ECO:0008006" key="5">
    <source>
        <dbReference type="Google" id="ProtNLM"/>
    </source>
</evidence>
<keyword evidence="4" id="KW-1185">Reference proteome</keyword>
<evidence type="ECO:0000313" key="4">
    <source>
        <dbReference type="Proteomes" id="UP001374579"/>
    </source>
</evidence>
<accession>A0AAN9GJG3</accession>
<feature type="chain" id="PRO_5043009671" description="Transmembrane protein" evidence="2">
    <location>
        <begin position="23"/>
        <end position="435"/>
    </location>
</feature>
<name>A0AAN9GJG3_9CAEN</name>
<sequence length="435" mass="47755">MKPHHFVCCTVLLARSIPAVWGHTVNITHNRKGSHPSFQSWPSIFTAQCSHPSFQSWPSIFTAQCSHLDTPASSEKKVPTMSGQKSDNLPLGVRSLRGLGSGDHTMDVIVAGKRHGAQEHVIFFGGDVQDYPENMESHRDNGRYVRWNLLETAERLCERFPSALVLVMKPHHMHLKTFSVYSQFVQSNNFGVPTHTPNYGAWERLVSVYEEAVGIVLGPARSRNDGVNCNQNGCGGSDAGAAAAVSEPPVQESGDSKTSSPPPDQDTEQQSPAGCLPQDVSAGESQSANRDSDSLAASSVSPLLDVPVHLVAFSKGCIVLNQLLQELNALEKNQAVHKFVLRVRTMTWLDGGHSGGSNTWVTDPGALERLAALGVEIHVHVTPYQVKDEMRVWIGKEKRRFVELLQKAGANVHDTLHFDNEPKSIENHFRVLEVF</sequence>
<feature type="region of interest" description="Disordered" evidence="1">
    <location>
        <begin position="238"/>
        <end position="294"/>
    </location>
</feature>
<dbReference type="Pfam" id="PF10561">
    <property type="entry name" value="C2orf69"/>
    <property type="match status" value="1"/>
</dbReference>
<dbReference type="EMBL" id="JBAMIC010000003">
    <property type="protein sequence ID" value="KAK7110762.1"/>
    <property type="molecule type" value="Genomic_DNA"/>
</dbReference>
<evidence type="ECO:0000256" key="1">
    <source>
        <dbReference type="SAM" id="MobiDB-lite"/>
    </source>
</evidence>
<protein>
    <recommendedName>
        <fullName evidence="5">Transmembrane protein</fullName>
    </recommendedName>
</protein>
<organism evidence="3 4">
    <name type="scientific">Littorina saxatilis</name>
    <dbReference type="NCBI Taxonomy" id="31220"/>
    <lineage>
        <taxon>Eukaryota</taxon>
        <taxon>Metazoa</taxon>
        <taxon>Spiralia</taxon>
        <taxon>Lophotrochozoa</taxon>
        <taxon>Mollusca</taxon>
        <taxon>Gastropoda</taxon>
        <taxon>Caenogastropoda</taxon>
        <taxon>Littorinimorpha</taxon>
        <taxon>Littorinoidea</taxon>
        <taxon>Littorinidae</taxon>
        <taxon>Littorina</taxon>
    </lineage>
</organism>
<dbReference type="InterPro" id="IPR018881">
    <property type="entry name" value="C2orf69_mit"/>
</dbReference>
<dbReference type="AlphaFoldDB" id="A0AAN9GJG3"/>
<dbReference type="PANTHER" id="PTHR31296">
    <property type="entry name" value="UPF0565 PROTEIN C2ORF69"/>
    <property type="match status" value="1"/>
</dbReference>
<feature type="signal peptide" evidence="2">
    <location>
        <begin position="1"/>
        <end position="22"/>
    </location>
</feature>
<evidence type="ECO:0000313" key="3">
    <source>
        <dbReference type="EMBL" id="KAK7110762.1"/>
    </source>
</evidence>
<feature type="compositionally biased region" description="Polar residues" evidence="1">
    <location>
        <begin position="283"/>
        <end position="294"/>
    </location>
</feature>
<gene>
    <name evidence="3" type="ORF">V1264_014584</name>
</gene>
<keyword evidence="2" id="KW-0732">Signal</keyword>
<proteinExistence type="predicted"/>
<dbReference type="Proteomes" id="UP001374579">
    <property type="component" value="Unassembled WGS sequence"/>
</dbReference>
<comment type="caution">
    <text evidence="3">The sequence shown here is derived from an EMBL/GenBank/DDBJ whole genome shotgun (WGS) entry which is preliminary data.</text>
</comment>